<sequence>MNSEDAATRAAKRKHATWASASCYAGSRALAAVQAHAVVHDAPKGRAAFTPARPSSVYLRDPLSSRKCHAPSVVM</sequence>
<name>A0AAV1V180_9STRA</name>
<dbReference type="Proteomes" id="UP001162060">
    <property type="component" value="Unassembled WGS sequence"/>
</dbReference>
<dbReference type="AlphaFoldDB" id="A0AAV1V180"/>
<gene>
    <name evidence="1" type="ORF">PM001_LOCUS25655</name>
</gene>
<evidence type="ECO:0000313" key="1">
    <source>
        <dbReference type="EMBL" id="CAK7940505.1"/>
    </source>
</evidence>
<proteinExistence type="predicted"/>
<reference evidence="1" key="1">
    <citation type="submission" date="2024-01" db="EMBL/GenBank/DDBJ databases">
        <authorList>
            <person name="Webb A."/>
        </authorList>
    </citation>
    <scope>NUCLEOTIDE SEQUENCE</scope>
    <source>
        <strain evidence="1">Pm1</strain>
    </source>
</reference>
<evidence type="ECO:0000313" key="2">
    <source>
        <dbReference type="Proteomes" id="UP001162060"/>
    </source>
</evidence>
<comment type="caution">
    <text evidence="1">The sequence shown here is derived from an EMBL/GenBank/DDBJ whole genome shotgun (WGS) entry which is preliminary data.</text>
</comment>
<accession>A0AAV1V180</accession>
<organism evidence="1 2">
    <name type="scientific">Peronospora matthiolae</name>
    <dbReference type="NCBI Taxonomy" id="2874970"/>
    <lineage>
        <taxon>Eukaryota</taxon>
        <taxon>Sar</taxon>
        <taxon>Stramenopiles</taxon>
        <taxon>Oomycota</taxon>
        <taxon>Peronosporomycetes</taxon>
        <taxon>Peronosporales</taxon>
        <taxon>Peronosporaceae</taxon>
        <taxon>Peronospora</taxon>
    </lineage>
</organism>
<dbReference type="EMBL" id="CAKLBY020000258">
    <property type="protein sequence ID" value="CAK7940505.1"/>
    <property type="molecule type" value="Genomic_DNA"/>
</dbReference>
<protein>
    <submittedName>
        <fullName evidence="1">Uncharacterized protein</fullName>
    </submittedName>
</protein>